<keyword evidence="7" id="KW-1185">Reference proteome</keyword>
<organism evidence="6 7">
    <name type="scientific">Rhodococcus parequi</name>
    <dbReference type="NCBI Taxonomy" id="3137122"/>
    <lineage>
        <taxon>Bacteria</taxon>
        <taxon>Bacillati</taxon>
        <taxon>Actinomycetota</taxon>
        <taxon>Actinomycetes</taxon>
        <taxon>Mycobacteriales</taxon>
        <taxon>Nocardiaceae</taxon>
        <taxon>Rhodococcus</taxon>
    </lineage>
</organism>
<evidence type="ECO:0000256" key="1">
    <source>
        <dbReference type="ARBA" id="ARBA00004141"/>
    </source>
</evidence>
<gene>
    <name evidence="6" type="ORF">ABEU20_004686</name>
</gene>
<dbReference type="RefSeq" id="WP_420166511.1">
    <property type="nucleotide sequence ID" value="NZ_JBDLNV010000008.1"/>
</dbReference>
<accession>A0ABW9FLH3</accession>
<dbReference type="PANTHER" id="PTHR31885:SF6">
    <property type="entry name" value="GH04784P"/>
    <property type="match status" value="1"/>
</dbReference>
<comment type="caution">
    <text evidence="6">The sequence shown here is derived from an EMBL/GenBank/DDBJ whole genome shotgun (WGS) entry which is preliminary data.</text>
</comment>
<reference evidence="6 7" key="1">
    <citation type="submission" date="2023-11" db="EMBL/GenBank/DDBJ databases">
        <authorList>
            <person name="Val-Calvo J."/>
            <person name="Scortti M."/>
            <person name="Vazquez-Boland J."/>
        </authorList>
    </citation>
    <scope>NUCLEOTIDE SEQUENCE [LARGE SCALE GENOMIC DNA]</scope>
    <source>
        <strain evidence="6 7">PAM 2766</strain>
    </source>
</reference>
<keyword evidence="4" id="KW-1133">Transmembrane helix</keyword>
<name>A0ABW9FLH3_9NOCA</name>
<evidence type="ECO:0000313" key="6">
    <source>
        <dbReference type="EMBL" id="MFM1726062.1"/>
    </source>
</evidence>
<evidence type="ECO:0000256" key="2">
    <source>
        <dbReference type="ARBA" id="ARBA00007375"/>
    </source>
</evidence>
<dbReference type="EMBL" id="JBDLNV010000008">
    <property type="protein sequence ID" value="MFM1726062.1"/>
    <property type="molecule type" value="Genomic_DNA"/>
</dbReference>
<keyword evidence="5" id="KW-0472">Membrane</keyword>
<dbReference type="InterPro" id="IPR012506">
    <property type="entry name" value="TMEM86B-like"/>
</dbReference>
<comment type="similarity">
    <text evidence="2">Belongs to the TMEM86 family.</text>
</comment>
<protein>
    <submittedName>
        <fullName evidence="6">Lysoplasmalogenase family protein</fullName>
    </submittedName>
</protein>
<evidence type="ECO:0000256" key="4">
    <source>
        <dbReference type="ARBA" id="ARBA00022989"/>
    </source>
</evidence>
<dbReference type="PANTHER" id="PTHR31885">
    <property type="entry name" value="GH04784P"/>
    <property type="match status" value="1"/>
</dbReference>
<dbReference type="Proteomes" id="UP001629745">
    <property type="component" value="Unassembled WGS sequence"/>
</dbReference>
<proteinExistence type="inferred from homology"/>
<comment type="subcellular location">
    <subcellularLocation>
        <location evidence="1">Membrane</location>
        <topology evidence="1">Multi-pass membrane protein</topology>
    </subcellularLocation>
</comment>
<keyword evidence="3" id="KW-0812">Transmembrane</keyword>
<dbReference type="Pfam" id="PF07947">
    <property type="entry name" value="YhhN"/>
    <property type="match status" value="1"/>
</dbReference>
<evidence type="ECO:0000313" key="7">
    <source>
        <dbReference type="Proteomes" id="UP001629745"/>
    </source>
</evidence>
<evidence type="ECO:0000256" key="5">
    <source>
        <dbReference type="ARBA" id="ARBA00023136"/>
    </source>
</evidence>
<sequence length="247" mass="25561">MAFASSKKWGLEHAVFAGATAATIYGAVTGRERVQQVAKPLIAPALATRVLRRRDDLDTADAALLVAGLAAATVGDVFMIDPDVDARLRRGATSFGVMQTAYSSLLVRRGAGPRRAAVLPRLGAWAGASTLLHAKAPAVAKTLTGYGALLGTTATLAADPALAPGAADVAGLPVPNRRDRRSWLGLGGLLFTASDGTIVVRKLFLRGEKSRAVAEGAILASYAAAQLLLVEGMLDLGRRAKKRIGQG</sequence>
<evidence type="ECO:0000256" key="3">
    <source>
        <dbReference type="ARBA" id="ARBA00022692"/>
    </source>
</evidence>